<dbReference type="EMBL" id="BACD03000053">
    <property type="protein sequence ID" value="GAO51816.1"/>
    <property type="molecule type" value="Genomic_DNA"/>
</dbReference>
<name>A0A0E9NQ44_SAICN</name>
<dbReference type="AlphaFoldDB" id="A0A0E9NQ44"/>
<gene>
    <name evidence="1" type="ORF">G7K_5907-t1</name>
</gene>
<comment type="caution">
    <text evidence="1">The sequence shown here is derived from an EMBL/GenBank/DDBJ whole genome shotgun (WGS) entry which is preliminary data.</text>
</comment>
<accession>A0A0E9NQ44</accession>
<protein>
    <submittedName>
        <fullName evidence="1">Uncharacterized protein</fullName>
    </submittedName>
</protein>
<reference evidence="1 2" key="3">
    <citation type="journal article" date="2015" name="Genome Announc.">
        <title>Draft Genome Sequence of the Archiascomycetous Yeast Saitoella complicata.</title>
        <authorList>
            <person name="Yamauchi K."/>
            <person name="Kondo S."/>
            <person name="Hamamoto M."/>
            <person name="Takahashi Y."/>
            <person name="Ogura Y."/>
            <person name="Hayashi T."/>
            <person name="Nishida H."/>
        </authorList>
    </citation>
    <scope>NUCLEOTIDE SEQUENCE [LARGE SCALE GENOMIC DNA]</scope>
    <source>
        <strain evidence="1 2">NRRL Y-17804</strain>
    </source>
</reference>
<reference evidence="1 2" key="1">
    <citation type="journal article" date="2011" name="J. Gen. Appl. Microbiol.">
        <title>Draft genome sequencing of the enigmatic yeast Saitoella complicata.</title>
        <authorList>
            <person name="Nishida H."/>
            <person name="Hamamoto M."/>
            <person name="Sugiyama J."/>
        </authorList>
    </citation>
    <scope>NUCLEOTIDE SEQUENCE [LARGE SCALE GENOMIC DNA]</scope>
    <source>
        <strain evidence="1 2">NRRL Y-17804</strain>
    </source>
</reference>
<proteinExistence type="predicted"/>
<organism evidence="1 2">
    <name type="scientific">Saitoella complicata (strain BCRC 22490 / CBS 7301 / JCM 7358 / NBRC 10748 / NRRL Y-17804)</name>
    <dbReference type="NCBI Taxonomy" id="698492"/>
    <lineage>
        <taxon>Eukaryota</taxon>
        <taxon>Fungi</taxon>
        <taxon>Dikarya</taxon>
        <taxon>Ascomycota</taxon>
        <taxon>Taphrinomycotina</taxon>
        <taxon>Taphrinomycotina incertae sedis</taxon>
        <taxon>Saitoella</taxon>
    </lineage>
</organism>
<keyword evidence="2" id="KW-1185">Reference proteome</keyword>
<reference evidence="1 2" key="2">
    <citation type="journal article" date="2014" name="J. Gen. Appl. Microbiol.">
        <title>The early diverging ascomycetous budding yeast Saitoella complicata has three histone deacetylases belonging to the Clr6, Hos2, and Rpd3 lineages.</title>
        <authorList>
            <person name="Nishida H."/>
            <person name="Matsumoto T."/>
            <person name="Kondo S."/>
            <person name="Hamamoto M."/>
            <person name="Yoshikawa H."/>
        </authorList>
    </citation>
    <scope>NUCLEOTIDE SEQUENCE [LARGE SCALE GENOMIC DNA]</scope>
    <source>
        <strain evidence="1 2">NRRL Y-17804</strain>
    </source>
</reference>
<sequence>MINHVTPSLSYLAQKPLTLAIDTRLFTRLSPGQQPQTFPPCPRSSNRYHSTVREIRPCGPFAPNAHLTLT</sequence>
<evidence type="ECO:0000313" key="1">
    <source>
        <dbReference type="EMBL" id="GAO51816.1"/>
    </source>
</evidence>
<dbReference type="Proteomes" id="UP000033140">
    <property type="component" value="Unassembled WGS sequence"/>
</dbReference>
<evidence type="ECO:0000313" key="2">
    <source>
        <dbReference type="Proteomes" id="UP000033140"/>
    </source>
</evidence>